<dbReference type="EMBL" id="QKWJ01000066">
    <property type="protein sequence ID" value="RDK06309.1"/>
    <property type="molecule type" value="Genomic_DNA"/>
</dbReference>
<protein>
    <submittedName>
        <fullName evidence="1">Uncharacterized protein</fullName>
    </submittedName>
</protein>
<evidence type="ECO:0000313" key="2">
    <source>
        <dbReference type="Proteomes" id="UP000255165"/>
    </source>
</evidence>
<proteinExistence type="predicted"/>
<comment type="caution">
    <text evidence="1">The sequence shown here is derived from an EMBL/GenBank/DDBJ whole genome shotgun (WGS) entry which is preliminary data.</text>
</comment>
<keyword evidence="2" id="KW-1185">Reference proteome</keyword>
<dbReference type="AlphaFoldDB" id="A0A370NL27"/>
<name>A0A370NL27_9BURK</name>
<accession>A0A370NL27</accession>
<evidence type="ECO:0000313" key="1">
    <source>
        <dbReference type="EMBL" id="RDK06309.1"/>
    </source>
</evidence>
<sequence length="94" mass="10307">MSATEAVPCVLCAALARRWRDQHDRPHGSRIYRCAVCGGCFAITGDALVALEENRWDATGLLAAVRQCIEVGKLPRIEEVDGRPRVVAVARQAY</sequence>
<dbReference type="Proteomes" id="UP000255165">
    <property type="component" value="Unassembled WGS sequence"/>
</dbReference>
<reference evidence="2" key="1">
    <citation type="submission" date="2018-06" db="EMBL/GenBank/DDBJ databases">
        <authorList>
            <person name="Feng T."/>
            <person name="Jeon C.O."/>
        </authorList>
    </citation>
    <scope>NUCLEOTIDE SEQUENCE [LARGE SCALE GENOMIC DNA]</scope>
    <source>
        <strain evidence="2">S23</strain>
    </source>
</reference>
<organism evidence="1 2">
    <name type="scientific">Cupriavidus lacunae</name>
    <dbReference type="NCBI Taxonomy" id="2666307"/>
    <lineage>
        <taxon>Bacteria</taxon>
        <taxon>Pseudomonadati</taxon>
        <taxon>Pseudomonadota</taxon>
        <taxon>Betaproteobacteria</taxon>
        <taxon>Burkholderiales</taxon>
        <taxon>Burkholderiaceae</taxon>
        <taxon>Cupriavidus</taxon>
    </lineage>
</organism>
<gene>
    <name evidence="1" type="ORF">DN412_32120</name>
</gene>